<dbReference type="Proteomes" id="UP001642409">
    <property type="component" value="Unassembled WGS sequence"/>
</dbReference>
<protein>
    <submittedName>
        <fullName evidence="1">Multihaem cytochrome</fullName>
    </submittedName>
    <submittedName>
        <fullName evidence="2">Multihaem_cytochrome</fullName>
    </submittedName>
</protein>
<evidence type="ECO:0000313" key="2">
    <source>
        <dbReference type="EMBL" id="CAL6041656.1"/>
    </source>
</evidence>
<keyword evidence="3" id="KW-1185">Reference proteome</keyword>
<dbReference type="EMBL" id="CATOUU010000643">
    <property type="protein sequence ID" value="CAI9936985.1"/>
    <property type="molecule type" value="Genomic_DNA"/>
</dbReference>
<name>A0AA86U0E0_9EUKA</name>
<dbReference type="EMBL" id="CAXDID020000151">
    <property type="protein sequence ID" value="CAL6041656.1"/>
    <property type="molecule type" value="Genomic_DNA"/>
</dbReference>
<comment type="caution">
    <text evidence="1">The sequence shown here is derived from an EMBL/GenBank/DDBJ whole genome shotgun (WGS) entry which is preliminary data.</text>
</comment>
<evidence type="ECO:0000313" key="1">
    <source>
        <dbReference type="EMBL" id="CAI9936985.1"/>
    </source>
</evidence>
<reference evidence="1" key="1">
    <citation type="submission" date="2023-06" db="EMBL/GenBank/DDBJ databases">
        <authorList>
            <person name="Kurt Z."/>
        </authorList>
    </citation>
    <scope>NUCLEOTIDE SEQUENCE</scope>
</reference>
<evidence type="ECO:0000313" key="3">
    <source>
        <dbReference type="Proteomes" id="UP001642409"/>
    </source>
</evidence>
<reference evidence="2 3" key="2">
    <citation type="submission" date="2024-07" db="EMBL/GenBank/DDBJ databases">
        <authorList>
            <person name="Akdeniz Z."/>
        </authorList>
    </citation>
    <scope>NUCLEOTIDE SEQUENCE [LARGE SCALE GENOMIC DNA]</scope>
</reference>
<gene>
    <name evidence="1" type="ORF">HINF_LOCUS24630</name>
    <name evidence="2" type="ORF">HINF_LOCUS39217</name>
</gene>
<proteinExistence type="predicted"/>
<dbReference type="AlphaFoldDB" id="A0AA86U0E0"/>
<sequence>MSCYSCHKYLSDKYALQCKQCHQIYTFCGKCQWCNTCGDMSTNMNDSDSELNTYNSNINQNRSIEKVLLIVKGLKPNQAKEAIEMIENKFKNTLGIALIDVKLFHNTVKKGKDNSPTQTIVNIQERQQHKHNVYEQQKQQQSINLKNNQLECNIIIDLQKMPAGSAKKLKNKLIPRVKGCKVKIMENGDLSINCKQGQVEPVESLLSLITINSIALIWLLISIL</sequence>
<organism evidence="1">
    <name type="scientific">Hexamita inflata</name>
    <dbReference type="NCBI Taxonomy" id="28002"/>
    <lineage>
        <taxon>Eukaryota</taxon>
        <taxon>Metamonada</taxon>
        <taxon>Diplomonadida</taxon>
        <taxon>Hexamitidae</taxon>
        <taxon>Hexamitinae</taxon>
        <taxon>Hexamita</taxon>
    </lineage>
</organism>
<accession>A0AA86U0E0</accession>